<dbReference type="GO" id="GO:0005886">
    <property type="term" value="C:plasma membrane"/>
    <property type="evidence" value="ECO:0007669"/>
    <property type="project" value="UniProtKB-SubCell"/>
</dbReference>
<dbReference type="InterPro" id="IPR017850">
    <property type="entry name" value="Alkaline_phosphatase_core_sf"/>
</dbReference>
<dbReference type="OrthoDB" id="243547at2"/>
<keyword evidence="3" id="KW-1003">Cell membrane</keyword>
<sequence>MNSPKKMKEKNKFFRGNQQRRLINQGLSLIVTVFLSQMLLQWFQNDLNISLVLQFTFQWHTIKFLISLCVLLVPAVWLWSLIGNVKIVNILFLSISMGMGFATFEKMRQRGEPLYPSDLQMLTNPIFLLEMLPPFMVILVVAGITVFFIGLVLVIIKERKEDLPRLKRSTRILLFLLSSFAAFYLSNFSQEGNIVKIAYDQTAYWIPYSQQMNYYNNGFVAGFLYNLPSEPMTEPDGYSSEGLIQLMEKYQEKAQKINESRQNKKLEANIIFVMNESFADPFDLKETSKKWDPIPFARKLATESWSGRMLSQGYGGGTANIEFEALTGFSMEPFSANITTPFTQFLPKDPLIPSVVSRLKAEGYTTTAIHPYNTSMYKRRENYGNLGFDTFYYDEIMTNTATKENNPYISDKAAYQEVLQSMNKTEEYDFVHLVTMQNHTPYSAKYEAFPSAQKTGYYNERINQYFQDLVYSDQALEFLYEELEQLEEPSVVVFWGDHWPSVFGEEALESNGKEALHHTPVIMFNNVSKANKDFHTISSIYFFIEVLEMLDQSVSPFDALLMELQKNIPSLEKGMYFSDEQQGYVSSREELSEDAQRVLNDYDWIMFDVTTSNKQTVQDGFFERLD</sequence>
<dbReference type="InterPro" id="IPR050448">
    <property type="entry name" value="OpgB/LTA_synthase_biosynth"/>
</dbReference>
<feature type="transmembrane region" description="Helical" evidence="8">
    <location>
        <begin position="135"/>
        <end position="156"/>
    </location>
</feature>
<protein>
    <submittedName>
        <fullName evidence="10">Teichoic acid glycosyl transferase</fullName>
    </submittedName>
</protein>
<dbReference type="Gene3D" id="3.40.720.10">
    <property type="entry name" value="Alkaline Phosphatase, subunit A"/>
    <property type="match status" value="1"/>
</dbReference>
<feature type="transmembrane region" description="Helical" evidence="8">
    <location>
        <begin position="168"/>
        <end position="186"/>
    </location>
</feature>
<dbReference type="PANTHER" id="PTHR47371">
    <property type="entry name" value="LIPOTEICHOIC ACID SYNTHASE"/>
    <property type="match status" value="1"/>
</dbReference>
<comment type="subcellular location">
    <subcellularLocation>
        <location evidence="1">Cell membrane</location>
        <topology evidence="1">Multi-pass membrane protein</topology>
    </subcellularLocation>
</comment>
<evidence type="ECO:0000256" key="7">
    <source>
        <dbReference type="SAM" id="Coils"/>
    </source>
</evidence>
<evidence type="ECO:0000313" key="11">
    <source>
        <dbReference type="Proteomes" id="UP000273326"/>
    </source>
</evidence>
<dbReference type="PANTHER" id="PTHR47371:SF3">
    <property type="entry name" value="PHOSPHOGLYCEROL TRANSFERASE I"/>
    <property type="match status" value="1"/>
</dbReference>
<evidence type="ECO:0000256" key="5">
    <source>
        <dbReference type="ARBA" id="ARBA00022989"/>
    </source>
</evidence>
<keyword evidence="5 8" id="KW-1133">Transmembrane helix</keyword>
<dbReference type="GO" id="GO:0016740">
    <property type="term" value="F:transferase activity"/>
    <property type="evidence" value="ECO:0007669"/>
    <property type="project" value="UniProtKB-KW"/>
</dbReference>
<keyword evidence="6 8" id="KW-0472">Membrane</keyword>
<evidence type="ECO:0000313" key="10">
    <source>
        <dbReference type="EMBL" id="AZP04578.1"/>
    </source>
</evidence>
<feature type="coiled-coil region" evidence="7">
    <location>
        <begin position="240"/>
        <end position="267"/>
    </location>
</feature>
<feature type="transmembrane region" description="Helical" evidence="8">
    <location>
        <begin position="60"/>
        <end position="80"/>
    </location>
</feature>
<feature type="domain" description="Sulfatase N-terminal" evidence="9">
    <location>
        <begin position="269"/>
        <end position="550"/>
    </location>
</feature>
<evidence type="ECO:0000256" key="1">
    <source>
        <dbReference type="ARBA" id="ARBA00004651"/>
    </source>
</evidence>
<dbReference type="Pfam" id="PF00884">
    <property type="entry name" value="Sulfatase"/>
    <property type="match status" value="1"/>
</dbReference>
<feature type="transmembrane region" description="Helical" evidence="8">
    <location>
        <begin position="87"/>
        <end position="104"/>
    </location>
</feature>
<proteinExistence type="predicted"/>
<dbReference type="InterPro" id="IPR000917">
    <property type="entry name" value="Sulfatase_N"/>
</dbReference>
<evidence type="ECO:0000259" key="9">
    <source>
        <dbReference type="Pfam" id="PF00884"/>
    </source>
</evidence>
<keyword evidence="4 8" id="KW-0812">Transmembrane</keyword>
<reference evidence="11" key="1">
    <citation type="submission" date="2018-12" db="EMBL/GenBank/DDBJ databases">
        <title>Complete genome sequencing of Jeotgalibaca sp. H21T32.</title>
        <authorList>
            <person name="Bae J.-W."/>
            <person name="Lee S.-Y."/>
        </authorList>
    </citation>
    <scope>NUCLEOTIDE SEQUENCE [LARGE SCALE GENOMIC DNA]</scope>
    <source>
        <strain evidence="11">H21T32</strain>
    </source>
</reference>
<comment type="pathway">
    <text evidence="2">Cell wall biogenesis; lipoteichoic acid biosynthesis.</text>
</comment>
<evidence type="ECO:0000256" key="3">
    <source>
        <dbReference type="ARBA" id="ARBA00022475"/>
    </source>
</evidence>
<organism evidence="10 11">
    <name type="scientific">Jeotgalibaca ciconiae</name>
    <dbReference type="NCBI Taxonomy" id="2496265"/>
    <lineage>
        <taxon>Bacteria</taxon>
        <taxon>Bacillati</taxon>
        <taxon>Bacillota</taxon>
        <taxon>Bacilli</taxon>
        <taxon>Lactobacillales</taxon>
        <taxon>Carnobacteriaceae</taxon>
        <taxon>Jeotgalibaca</taxon>
    </lineage>
</organism>
<evidence type="ECO:0000256" key="6">
    <source>
        <dbReference type="ARBA" id="ARBA00023136"/>
    </source>
</evidence>
<dbReference type="RefSeq" id="WP_126110122.1">
    <property type="nucleotide sequence ID" value="NZ_CP034465.1"/>
</dbReference>
<dbReference type="AlphaFoldDB" id="A0A3Q9BLA4"/>
<dbReference type="EMBL" id="CP034465">
    <property type="protein sequence ID" value="AZP04578.1"/>
    <property type="molecule type" value="Genomic_DNA"/>
</dbReference>
<name>A0A3Q9BLA4_9LACT</name>
<dbReference type="CDD" id="cd16015">
    <property type="entry name" value="LTA_synthase"/>
    <property type="match status" value="1"/>
</dbReference>
<dbReference type="KEGG" id="jeh:EJN90_07990"/>
<accession>A0A3Q9BLA4</accession>
<keyword evidence="7" id="KW-0175">Coiled coil</keyword>
<evidence type="ECO:0000256" key="4">
    <source>
        <dbReference type="ARBA" id="ARBA00022692"/>
    </source>
</evidence>
<keyword evidence="10" id="KW-0808">Transferase</keyword>
<keyword evidence="11" id="KW-1185">Reference proteome</keyword>
<evidence type="ECO:0000256" key="8">
    <source>
        <dbReference type="SAM" id="Phobius"/>
    </source>
</evidence>
<dbReference type="Proteomes" id="UP000273326">
    <property type="component" value="Chromosome"/>
</dbReference>
<gene>
    <name evidence="10" type="ORF">EJN90_07990</name>
</gene>
<evidence type="ECO:0000256" key="2">
    <source>
        <dbReference type="ARBA" id="ARBA00004936"/>
    </source>
</evidence>
<feature type="transmembrane region" description="Helical" evidence="8">
    <location>
        <begin position="21"/>
        <end position="40"/>
    </location>
</feature>
<dbReference type="SUPFAM" id="SSF53649">
    <property type="entry name" value="Alkaline phosphatase-like"/>
    <property type="match status" value="1"/>
</dbReference>